<evidence type="ECO:0000256" key="8">
    <source>
        <dbReference type="ARBA" id="ARBA00023136"/>
    </source>
</evidence>
<dbReference type="NCBIfam" id="TIGR01726">
    <property type="entry name" value="HEQRo_perm_3TM"/>
    <property type="match status" value="1"/>
</dbReference>
<sequence length="257" mass="28038">MEETALERVVRLLFNPEVFARVLPDLLTEGLRNTILISFSAMALGLVFGMVLALMRISRRWWLKAPAQVYIDIFRGLPAILVIFFVGIGMPIAGFRPFGREQLLAAIAALTLVATAYITEIFRAGIQSVDKGQMEAARSVGMGYLQAMWLVIIPQGVRRVLPPLTNEFIALIKDSSLVFIIGTTVGSRELYRIGQSVTQDTGNASAIVAAGLCYLIITVPLTYLVNWWDKRLREGKPQSSVPVSAGSVGRGGGVARS</sequence>
<keyword evidence="8 9" id="KW-0472">Membrane</keyword>
<feature type="transmembrane region" description="Helical" evidence="9">
    <location>
        <begin position="35"/>
        <end position="55"/>
    </location>
</feature>
<dbReference type="PROSITE" id="PS50928">
    <property type="entry name" value="ABC_TM1"/>
    <property type="match status" value="1"/>
</dbReference>
<dbReference type="CDD" id="cd06261">
    <property type="entry name" value="TM_PBP2"/>
    <property type="match status" value="1"/>
</dbReference>
<comment type="subcellular location">
    <subcellularLocation>
        <location evidence="1 9">Cell membrane</location>
        <topology evidence="1 9">Multi-pass membrane protein</topology>
    </subcellularLocation>
</comment>
<proteinExistence type="inferred from homology"/>
<dbReference type="PANTHER" id="PTHR30614:SF20">
    <property type="entry name" value="GLUTAMINE TRANSPORT SYSTEM PERMEASE PROTEIN GLNP"/>
    <property type="match status" value="1"/>
</dbReference>
<evidence type="ECO:0000256" key="6">
    <source>
        <dbReference type="ARBA" id="ARBA00022970"/>
    </source>
</evidence>
<dbReference type="Pfam" id="PF00528">
    <property type="entry name" value="BPD_transp_1"/>
    <property type="match status" value="1"/>
</dbReference>
<dbReference type="KEGG" id="erz:ER308_19030"/>
<evidence type="ECO:0000256" key="3">
    <source>
        <dbReference type="ARBA" id="ARBA00022448"/>
    </source>
</evidence>
<dbReference type="InterPro" id="IPR000515">
    <property type="entry name" value="MetI-like"/>
</dbReference>
<keyword evidence="5 9" id="KW-0812">Transmembrane</keyword>
<keyword evidence="4" id="KW-1003">Cell membrane</keyword>
<evidence type="ECO:0000256" key="5">
    <source>
        <dbReference type="ARBA" id="ARBA00022692"/>
    </source>
</evidence>
<evidence type="ECO:0000256" key="7">
    <source>
        <dbReference type="ARBA" id="ARBA00022989"/>
    </source>
</evidence>
<protein>
    <submittedName>
        <fullName evidence="12">Amino acid ABC transporter permease</fullName>
    </submittedName>
</protein>
<gene>
    <name evidence="12" type="ORF">ER308_19030</name>
</gene>
<organism evidence="12 13">
    <name type="scientific">Egibacter rhizosphaerae</name>
    <dbReference type="NCBI Taxonomy" id="1670831"/>
    <lineage>
        <taxon>Bacteria</taxon>
        <taxon>Bacillati</taxon>
        <taxon>Actinomycetota</taxon>
        <taxon>Nitriliruptoria</taxon>
        <taxon>Egibacterales</taxon>
        <taxon>Egibacteraceae</taxon>
        <taxon>Egibacter</taxon>
    </lineage>
</organism>
<comment type="similarity">
    <text evidence="2">Belongs to the binding-protein-dependent transport system permease family. HisMQ subfamily.</text>
</comment>
<evidence type="ECO:0000259" key="11">
    <source>
        <dbReference type="PROSITE" id="PS50928"/>
    </source>
</evidence>
<feature type="transmembrane region" description="Helical" evidence="9">
    <location>
        <begin position="76"/>
        <end position="96"/>
    </location>
</feature>
<dbReference type="EMBL" id="CP036402">
    <property type="protein sequence ID" value="QBI21454.1"/>
    <property type="molecule type" value="Genomic_DNA"/>
</dbReference>
<evidence type="ECO:0000256" key="2">
    <source>
        <dbReference type="ARBA" id="ARBA00010072"/>
    </source>
</evidence>
<evidence type="ECO:0000256" key="10">
    <source>
        <dbReference type="SAM" id="MobiDB-lite"/>
    </source>
</evidence>
<dbReference type="Proteomes" id="UP000291469">
    <property type="component" value="Chromosome"/>
</dbReference>
<dbReference type="InterPro" id="IPR035906">
    <property type="entry name" value="MetI-like_sf"/>
</dbReference>
<dbReference type="GO" id="GO:0006865">
    <property type="term" value="P:amino acid transport"/>
    <property type="evidence" value="ECO:0007669"/>
    <property type="project" value="UniProtKB-KW"/>
</dbReference>
<dbReference type="GO" id="GO:0043190">
    <property type="term" value="C:ATP-binding cassette (ABC) transporter complex"/>
    <property type="evidence" value="ECO:0007669"/>
    <property type="project" value="InterPro"/>
</dbReference>
<dbReference type="OrthoDB" id="9814902at2"/>
<evidence type="ECO:0000256" key="4">
    <source>
        <dbReference type="ARBA" id="ARBA00022475"/>
    </source>
</evidence>
<name>A0A411YJS9_9ACTN</name>
<keyword evidence="6" id="KW-0029">Amino-acid transport</keyword>
<dbReference type="Gene3D" id="1.10.3720.10">
    <property type="entry name" value="MetI-like"/>
    <property type="match status" value="1"/>
</dbReference>
<keyword evidence="7 9" id="KW-1133">Transmembrane helix</keyword>
<dbReference type="PANTHER" id="PTHR30614">
    <property type="entry name" value="MEMBRANE COMPONENT OF AMINO ACID ABC TRANSPORTER"/>
    <property type="match status" value="1"/>
</dbReference>
<reference evidence="12 13" key="1">
    <citation type="submission" date="2019-01" db="EMBL/GenBank/DDBJ databases">
        <title>Egibacter rhizosphaerae EGI 80759T.</title>
        <authorList>
            <person name="Chen D.-D."/>
            <person name="Tian Y."/>
            <person name="Jiao J.-Y."/>
            <person name="Zhang X.-T."/>
            <person name="Zhang Y.-G."/>
            <person name="Zhang Y."/>
            <person name="Xiao M."/>
            <person name="Shu W.-S."/>
            <person name="Li W.-J."/>
        </authorList>
    </citation>
    <scope>NUCLEOTIDE SEQUENCE [LARGE SCALE GENOMIC DNA]</scope>
    <source>
        <strain evidence="12 13">EGI 80759</strain>
    </source>
</reference>
<dbReference type="InterPro" id="IPR010065">
    <property type="entry name" value="AA_ABC_transptr_permease_3TM"/>
</dbReference>
<feature type="transmembrane region" description="Helical" evidence="9">
    <location>
        <begin position="102"/>
        <end position="119"/>
    </location>
</feature>
<dbReference type="SUPFAM" id="SSF161098">
    <property type="entry name" value="MetI-like"/>
    <property type="match status" value="1"/>
</dbReference>
<dbReference type="RefSeq" id="WP_131156446.1">
    <property type="nucleotide sequence ID" value="NZ_CP036402.1"/>
</dbReference>
<dbReference type="InterPro" id="IPR043429">
    <property type="entry name" value="ArtM/GltK/GlnP/TcyL/YhdX-like"/>
</dbReference>
<dbReference type="AlphaFoldDB" id="A0A411YJS9"/>
<evidence type="ECO:0000256" key="1">
    <source>
        <dbReference type="ARBA" id="ARBA00004651"/>
    </source>
</evidence>
<accession>A0A411YJS9</accession>
<evidence type="ECO:0000256" key="9">
    <source>
        <dbReference type="RuleBase" id="RU363032"/>
    </source>
</evidence>
<feature type="transmembrane region" description="Helical" evidence="9">
    <location>
        <begin position="206"/>
        <end position="228"/>
    </location>
</feature>
<feature type="domain" description="ABC transmembrane type-1" evidence="11">
    <location>
        <begin position="31"/>
        <end position="225"/>
    </location>
</feature>
<feature type="compositionally biased region" description="Gly residues" evidence="10">
    <location>
        <begin position="248"/>
        <end position="257"/>
    </location>
</feature>
<feature type="region of interest" description="Disordered" evidence="10">
    <location>
        <begin position="236"/>
        <end position="257"/>
    </location>
</feature>
<evidence type="ECO:0000313" key="12">
    <source>
        <dbReference type="EMBL" id="QBI21454.1"/>
    </source>
</evidence>
<keyword evidence="3 9" id="KW-0813">Transport</keyword>
<keyword evidence="13" id="KW-1185">Reference proteome</keyword>
<evidence type="ECO:0000313" key="13">
    <source>
        <dbReference type="Proteomes" id="UP000291469"/>
    </source>
</evidence>
<dbReference type="GO" id="GO:0022857">
    <property type="term" value="F:transmembrane transporter activity"/>
    <property type="evidence" value="ECO:0007669"/>
    <property type="project" value="InterPro"/>
</dbReference>